<proteinExistence type="predicted"/>
<dbReference type="Proteomes" id="UP000031668">
    <property type="component" value="Unassembled WGS sequence"/>
</dbReference>
<reference evidence="1 2" key="1">
    <citation type="journal article" date="2014" name="Genome Biol. Evol.">
        <title>The genome of the myxosporean Thelohanellus kitauei shows adaptations to nutrient acquisition within its fish host.</title>
        <authorList>
            <person name="Yang Y."/>
            <person name="Xiong J."/>
            <person name="Zhou Z."/>
            <person name="Huo F."/>
            <person name="Miao W."/>
            <person name="Ran C."/>
            <person name="Liu Y."/>
            <person name="Zhang J."/>
            <person name="Feng J."/>
            <person name="Wang M."/>
            <person name="Wang M."/>
            <person name="Wang L."/>
            <person name="Yao B."/>
        </authorList>
    </citation>
    <scope>NUCLEOTIDE SEQUENCE [LARGE SCALE GENOMIC DNA]</scope>
    <source>
        <strain evidence="1">Wuqing</strain>
    </source>
</reference>
<organism evidence="1 2">
    <name type="scientific">Thelohanellus kitauei</name>
    <name type="common">Myxosporean</name>
    <dbReference type="NCBI Taxonomy" id="669202"/>
    <lineage>
        <taxon>Eukaryota</taxon>
        <taxon>Metazoa</taxon>
        <taxon>Cnidaria</taxon>
        <taxon>Myxozoa</taxon>
        <taxon>Myxosporea</taxon>
        <taxon>Bivalvulida</taxon>
        <taxon>Platysporina</taxon>
        <taxon>Myxobolidae</taxon>
        <taxon>Thelohanellus</taxon>
    </lineage>
</organism>
<comment type="caution">
    <text evidence="1">The sequence shown here is derived from an EMBL/GenBank/DDBJ whole genome shotgun (WGS) entry which is preliminary data.</text>
</comment>
<keyword evidence="2" id="KW-1185">Reference proteome</keyword>
<accession>A0A0C2N7D5</accession>
<dbReference type="EMBL" id="JWZT01002267">
    <property type="protein sequence ID" value="KII69837.1"/>
    <property type="molecule type" value="Genomic_DNA"/>
</dbReference>
<evidence type="ECO:0000313" key="1">
    <source>
        <dbReference type="EMBL" id="KII69837.1"/>
    </source>
</evidence>
<gene>
    <name evidence="1" type="ORF">RF11_13063</name>
</gene>
<evidence type="ECO:0000313" key="2">
    <source>
        <dbReference type="Proteomes" id="UP000031668"/>
    </source>
</evidence>
<dbReference type="AlphaFoldDB" id="A0A0C2N7D5"/>
<name>A0A0C2N7D5_THEKT</name>
<protein>
    <submittedName>
        <fullName evidence="1">Uncharacterized protein</fullName>
    </submittedName>
</protein>
<sequence length="202" mass="23919">MMEYNPNRRIFKKEWEEIFPITQVESDPYSFYCVPCAQKYSCRNSGISNVRAHCQSLRHTRNVAARTFSDAFSESAEGKLLRKSTSGDIRLKISLPSRNKSEICTLQSRCDGFYIAKELEMLENSYVNPKEVKFETIVMNDASKVKDFFEKYKRAYRMDTNFEMDPDLHRAMRQYFNQIFKRVNEESEFLGYVLTRLENIKK</sequence>
<dbReference type="OrthoDB" id="6159421at2759"/>